<accession>A0A0Q0IRP5</accession>
<name>A0A0Q0IRP5_PSEAP</name>
<organism evidence="1 2">
    <name type="scientific">Pseudomonas syringae pv. aptata</name>
    <dbReference type="NCBI Taxonomy" id="83167"/>
    <lineage>
        <taxon>Bacteria</taxon>
        <taxon>Pseudomonadati</taxon>
        <taxon>Pseudomonadota</taxon>
        <taxon>Gammaproteobacteria</taxon>
        <taxon>Pseudomonadales</taxon>
        <taxon>Pseudomonadaceae</taxon>
        <taxon>Pseudomonas</taxon>
        <taxon>Pseudomonas syringae</taxon>
    </lineage>
</organism>
<sequence length="58" mass="6373">MQLYEVDEIKELFATGEVNDALTSGWRIVAVVSSVAPGGDLPVACYVMGRYLPKEDRL</sequence>
<evidence type="ECO:0000313" key="1">
    <source>
        <dbReference type="EMBL" id="RMO62937.1"/>
    </source>
</evidence>
<reference evidence="1 2" key="1">
    <citation type="submission" date="2018-08" db="EMBL/GenBank/DDBJ databases">
        <title>Recombination of ecologically and evolutionarily significant loci maintains genetic cohesion in the Pseudomonas syringae species complex.</title>
        <authorList>
            <person name="Dillon M."/>
            <person name="Thakur S."/>
            <person name="Almeida R.N.D."/>
            <person name="Weir B.S."/>
            <person name="Guttman D.S."/>
        </authorList>
    </citation>
    <scope>NUCLEOTIDE SEQUENCE [LARGE SCALE GENOMIC DNA]</scope>
    <source>
        <strain evidence="1 2">ICMP 4388</strain>
    </source>
</reference>
<dbReference type="AlphaFoldDB" id="A0A0Q0IRP5"/>
<comment type="caution">
    <text evidence="1">The sequence shown here is derived from an EMBL/GenBank/DDBJ whole genome shotgun (WGS) entry which is preliminary data.</text>
</comment>
<dbReference type="Proteomes" id="UP000274541">
    <property type="component" value="Unassembled WGS sequence"/>
</dbReference>
<dbReference type="EMBL" id="RBPX01000238">
    <property type="protein sequence ID" value="RMO62937.1"/>
    <property type="molecule type" value="Genomic_DNA"/>
</dbReference>
<evidence type="ECO:0008006" key="3">
    <source>
        <dbReference type="Google" id="ProtNLM"/>
    </source>
</evidence>
<proteinExistence type="predicted"/>
<dbReference type="RefSeq" id="WP_181016485.1">
    <property type="nucleotide sequence ID" value="NZ_JBPDUT010000001.1"/>
</dbReference>
<protein>
    <recommendedName>
        <fullName evidence="3">DUF4177 domain-containing protein</fullName>
    </recommendedName>
</protein>
<evidence type="ECO:0000313" key="2">
    <source>
        <dbReference type="Proteomes" id="UP000274541"/>
    </source>
</evidence>
<gene>
    <name evidence="1" type="ORF">ALQ37_02776</name>
</gene>